<dbReference type="Proteomes" id="UP001144280">
    <property type="component" value="Unassembled WGS sequence"/>
</dbReference>
<dbReference type="SFLD" id="SFLDG01129">
    <property type="entry name" value="C1.5:_HAD__Beta-PGM__Phosphata"/>
    <property type="match status" value="1"/>
</dbReference>
<sequence>MTDVGVLFDVDGVLLDTSTIYEDIWGTWAKRHSLDVSYVLGLIHGRRTEDLLAQVAPHLDVATERAVLDGLMREKIGLVRAAPHAATLLDSLRDRPWAIVTSGNRWSVRLSFESCGLPLPKVQVYGEEVPAGKPSADCYLMAAERLGIPPADCLAVEDAPAGVLAAKRAGCTVLAVASTHDPADLVTADMCLPSLTAAAQTILDFRPTSARRQGRRSASSR</sequence>
<dbReference type="EMBL" id="BSDI01000002">
    <property type="protein sequence ID" value="GLH95277.1"/>
    <property type="molecule type" value="Genomic_DNA"/>
</dbReference>
<dbReference type="PANTHER" id="PTHR43481">
    <property type="entry name" value="FRUCTOSE-1-PHOSPHATE PHOSPHATASE"/>
    <property type="match status" value="1"/>
</dbReference>
<dbReference type="InterPro" id="IPR036412">
    <property type="entry name" value="HAD-like_sf"/>
</dbReference>
<dbReference type="RefSeq" id="WP_281892237.1">
    <property type="nucleotide sequence ID" value="NZ_BSDI01000002.1"/>
</dbReference>
<organism evidence="1 2">
    <name type="scientific">Phytohabitans aurantiacus</name>
    <dbReference type="NCBI Taxonomy" id="3016789"/>
    <lineage>
        <taxon>Bacteria</taxon>
        <taxon>Bacillati</taxon>
        <taxon>Actinomycetota</taxon>
        <taxon>Actinomycetes</taxon>
        <taxon>Micromonosporales</taxon>
        <taxon>Micromonosporaceae</taxon>
    </lineage>
</organism>
<keyword evidence="2" id="KW-1185">Reference proteome</keyword>
<dbReference type="InterPro" id="IPR023198">
    <property type="entry name" value="PGP-like_dom2"/>
</dbReference>
<evidence type="ECO:0000313" key="1">
    <source>
        <dbReference type="EMBL" id="GLH95277.1"/>
    </source>
</evidence>
<dbReference type="InterPro" id="IPR051806">
    <property type="entry name" value="HAD-like_SPP"/>
</dbReference>
<dbReference type="NCBIfam" id="TIGR01509">
    <property type="entry name" value="HAD-SF-IA-v3"/>
    <property type="match status" value="1"/>
</dbReference>
<dbReference type="SUPFAM" id="SSF56784">
    <property type="entry name" value="HAD-like"/>
    <property type="match status" value="1"/>
</dbReference>
<name>A0ABQ5QN77_9ACTN</name>
<dbReference type="InterPro" id="IPR023214">
    <property type="entry name" value="HAD_sf"/>
</dbReference>
<protein>
    <submittedName>
        <fullName evidence="1">Haloacid dehalogenase</fullName>
    </submittedName>
</protein>
<gene>
    <name evidence="1" type="ORF">Pa4123_05490</name>
</gene>
<dbReference type="Pfam" id="PF00702">
    <property type="entry name" value="Hydrolase"/>
    <property type="match status" value="1"/>
</dbReference>
<dbReference type="PANTHER" id="PTHR43481:SF4">
    <property type="entry name" value="GLYCEROL-1-PHOSPHATE PHOSPHOHYDROLASE 1-RELATED"/>
    <property type="match status" value="1"/>
</dbReference>
<reference evidence="1" key="1">
    <citation type="submission" date="2022-12" db="EMBL/GenBank/DDBJ databases">
        <title>New Phytohabitans aurantiacus sp. RD004123 nov., an actinomycete isolated from soil.</title>
        <authorList>
            <person name="Triningsih D.W."/>
            <person name="Harunari E."/>
            <person name="Igarashi Y."/>
        </authorList>
    </citation>
    <scope>NUCLEOTIDE SEQUENCE</scope>
    <source>
        <strain evidence="1">RD004123</strain>
    </source>
</reference>
<comment type="caution">
    <text evidence="1">The sequence shown here is derived from an EMBL/GenBank/DDBJ whole genome shotgun (WGS) entry which is preliminary data.</text>
</comment>
<dbReference type="Gene3D" id="1.10.150.240">
    <property type="entry name" value="Putative phosphatase, domain 2"/>
    <property type="match status" value="1"/>
</dbReference>
<evidence type="ECO:0000313" key="2">
    <source>
        <dbReference type="Proteomes" id="UP001144280"/>
    </source>
</evidence>
<proteinExistence type="predicted"/>
<accession>A0ABQ5QN77</accession>
<dbReference type="InterPro" id="IPR006439">
    <property type="entry name" value="HAD-SF_hydro_IA"/>
</dbReference>
<dbReference type="Gene3D" id="3.40.50.1000">
    <property type="entry name" value="HAD superfamily/HAD-like"/>
    <property type="match status" value="1"/>
</dbReference>
<dbReference type="SFLD" id="SFLDS00003">
    <property type="entry name" value="Haloacid_Dehalogenase"/>
    <property type="match status" value="1"/>
</dbReference>